<protein>
    <submittedName>
        <fullName evidence="1">Uncharacterized protein</fullName>
    </submittedName>
</protein>
<feature type="non-terminal residue" evidence="1">
    <location>
        <position position="55"/>
    </location>
</feature>
<comment type="caution">
    <text evidence="1">The sequence shown here is derived from an EMBL/GenBank/DDBJ whole genome shotgun (WGS) entry which is preliminary data.</text>
</comment>
<dbReference type="Proteomes" id="UP001381693">
    <property type="component" value="Unassembled WGS sequence"/>
</dbReference>
<accession>A0AAN8X472</accession>
<feature type="non-terminal residue" evidence="1">
    <location>
        <position position="1"/>
    </location>
</feature>
<dbReference type="EMBL" id="JAXCGZ010009998">
    <property type="protein sequence ID" value="KAK7075911.1"/>
    <property type="molecule type" value="Genomic_DNA"/>
</dbReference>
<name>A0AAN8X472_HALRR</name>
<keyword evidence="2" id="KW-1185">Reference proteome</keyword>
<evidence type="ECO:0000313" key="2">
    <source>
        <dbReference type="Proteomes" id="UP001381693"/>
    </source>
</evidence>
<gene>
    <name evidence="1" type="ORF">SK128_024207</name>
</gene>
<proteinExistence type="predicted"/>
<evidence type="ECO:0000313" key="1">
    <source>
        <dbReference type="EMBL" id="KAK7075911.1"/>
    </source>
</evidence>
<reference evidence="1 2" key="1">
    <citation type="submission" date="2023-11" db="EMBL/GenBank/DDBJ databases">
        <title>Halocaridina rubra genome assembly.</title>
        <authorList>
            <person name="Smith C."/>
        </authorList>
    </citation>
    <scope>NUCLEOTIDE SEQUENCE [LARGE SCALE GENOMIC DNA]</scope>
    <source>
        <strain evidence="1">EP-1</strain>
        <tissue evidence="1">Whole</tissue>
    </source>
</reference>
<sequence length="55" mass="6249">GVCFVTKLSDVAVARRMMARMSESQITTYIVVPALPRAALVEWQTWSCIENDKFE</sequence>
<organism evidence="1 2">
    <name type="scientific">Halocaridina rubra</name>
    <name type="common">Hawaiian red shrimp</name>
    <dbReference type="NCBI Taxonomy" id="373956"/>
    <lineage>
        <taxon>Eukaryota</taxon>
        <taxon>Metazoa</taxon>
        <taxon>Ecdysozoa</taxon>
        <taxon>Arthropoda</taxon>
        <taxon>Crustacea</taxon>
        <taxon>Multicrustacea</taxon>
        <taxon>Malacostraca</taxon>
        <taxon>Eumalacostraca</taxon>
        <taxon>Eucarida</taxon>
        <taxon>Decapoda</taxon>
        <taxon>Pleocyemata</taxon>
        <taxon>Caridea</taxon>
        <taxon>Atyoidea</taxon>
        <taxon>Atyidae</taxon>
        <taxon>Halocaridina</taxon>
    </lineage>
</organism>
<dbReference type="AlphaFoldDB" id="A0AAN8X472"/>